<dbReference type="Proteomes" id="UP000002640">
    <property type="component" value="Unassembled WGS sequence"/>
</dbReference>
<keyword evidence="2" id="KW-1185">Reference proteome</keyword>
<dbReference type="AlphaFoldDB" id="G5A9Q0"/>
<dbReference type="InParanoid" id="G5A9Q0"/>
<gene>
    <name evidence="1" type="ORF">PHYSODRAFT_340435</name>
</gene>
<evidence type="ECO:0000313" key="2">
    <source>
        <dbReference type="Proteomes" id="UP000002640"/>
    </source>
</evidence>
<organism evidence="1 2">
    <name type="scientific">Phytophthora sojae (strain P6497)</name>
    <name type="common">Soybean stem and root rot agent</name>
    <name type="synonym">Phytophthora megasperma f. sp. glycines</name>
    <dbReference type="NCBI Taxonomy" id="1094619"/>
    <lineage>
        <taxon>Eukaryota</taxon>
        <taxon>Sar</taxon>
        <taxon>Stramenopiles</taxon>
        <taxon>Oomycota</taxon>
        <taxon>Peronosporomycetes</taxon>
        <taxon>Peronosporales</taxon>
        <taxon>Peronosporaceae</taxon>
        <taxon>Phytophthora</taxon>
    </lineage>
</organism>
<dbReference type="KEGG" id="psoj:PHYSODRAFT_340435"/>
<reference evidence="1 2" key="1">
    <citation type="journal article" date="2006" name="Science">
        <title>Phytophthora genome sequences uncover evolutionary origins and mechanisms of pathogenesis.</title>
        <authorList>
            <person name="Tyler B.M."/>
            <person name="Tripathy S."/>
            <person name="Zhang X."/>
            <person name="Dehal P."/>
            <person name="Jiang R.H."/>
            <person name="Aerts A."/>
            <person name="Arredondo F.D."/>
            <person name="Baxter L."/>
            <person name="Bensasson D."/>
            <person name="Beynon J.L."/>
            <person name="Chapman J."/>
            <person name="Damasceno C.M."/>
            <person name="Dorrance A.E."/>
            <person name="Dou D."/>
            <person name="Dickerman A.W."/>
            <person name="Dubchak I.L."/>
            <person name="Garbelotto M."/>
            <person name="Gijzen M."/>
            <person name="Gordon S.G."/>
            <person name="Govers F."/>
            <person name="Grunwald N.J."/>
            <person name="Huang W."/>
            <person name="Ivors K.L."/>
            <person name="Jones R.W."/>
            <person name="Kamoun S."/>
            <person name="Krampis K."/>
            <person name="Lamour K.H."/>
            <person name="Lee M.K."/>
            <person name="McDonald W.H."/>
            <person name="Medina M."/>
            <person name="Meijer H.J."/>
            <person name="Nordberg E.K."/>
            <person name="Maclean D.J."/>
            <person name="Ospina-Giraldo M.D."/>
            <person name="Morris P.F."/>
            <person name="Phuntumart V."/>
            <person name="Putnam N.H."/>
            <person name="Rash S."/>
            <person name="Rose J.K."/>
            <person name="Sakihama Y."/>
            <person name="Salamov A.A."/>
            <person name="Savidor A."/>
            <person name="Scheuring C.F."/>
            <person name="Smith B.M."/>
            <person name="Sobral B.W."/>
            <person name="Terry A."/>
            <person name="Torto-Alalibo T.A."/>
            <person name="Win J."/>
            <person name="Xu Z."/>
            <person name="Zhang H."/>
            <person name="Grigoriev I.V."/>
            <person name="Rokhsar D.S."/>
            <person name="Boore J.L."/>
        </authorList>
    </citation>
    <scope>NUCLEOTIDE SEQUENCE [LARGE SCALE GENOMIC DNA]</scope>
    <source>
        <strain evidence="1 2">P6497</strain>
    </source>
</reference>
<protein>
    <submittedName>
        <fullName evidence="1">Uncharacterized protein</fullName>
    </submittedName>
</protein>
<proteinExistence type="predicted"/>
<name>G5A9Q0_PHYSP</name>
<sequence length="108" mass="11934">MPNRCYNVNCTNIDDNIKSAKWDGLPITGLAGKAYLTFYADVNCQGNKTTSLLPHNGGVREFVYPDGISSFMVRSESRRRLHGIVNVCSWTGAETLGGYVAEEQNDSR</sequence>
<evidence type="ECO:0000313" key="1">
    <source>
        <dbReference type="EMBL" id="EGZ07330.1"/>
    </source>
</evidence>
<dbReference type="GeneID" id="20647912"/>
<dbReference type="EMBL" id="JH159162">
    <property type="protein sequence ID" value="EGZ07330.1"/>
    <property type="molecule type" value="Genomic_DNA"/>
</dbReference>
<dbReference type="RefSeq" id="XP_009536896.1">
    <property type="nucleotide sequence ID" value="XM_009538601.1"/>
</dbReference>
<accession>G5A9Q0</accession>